<evidence type="ECO:0000256" key="3">
    <source>
        <dbReference type="ARBA" id="ARBA00022840"/>
    </source>
</evidence>
<dbReference type="Pfam" id="PF24391">
    <property type="entry name" value="HD-CE"/>
    <property type="match status" value="1"/>
</dbReference>
<dbReference type="PANTHER" id="PTHR11528">
    <property type="entry name" value="HEAT SHOCK PROTEIN 90 FAMILY MEMBER"/>
    <property type="match status" value="1"/>
</dbReference>
<dbReference type="PRINTS" id="PR00775">
    <property type="entry name" value="HEATSHOCK90"/>
</dbReference>
<evidence type="ECO:0000313" key="6">
    <source>
        <dbReference type="EMBL" id="MBM0108603.1"/>
    </source>
</evidence>
<dbReference type="InterPro" id="IPR056471">
    <property type="entry name" value="HD-CE"/>
</dbReference>
<keyword evidence="7" id="KW-1185">Reference proteome</keyword>
<evidence type="ECO:0000313" key="7">
    <source>
        <dbReference type="Proteomes" id="UP000661077"/>
    </source>
</evidence>
<evidence type="ECO:0000256" key="1">
    <source>
        <dbReference type="ARBA" id="ARBA00008239"/>
    </source>
</evidence>
<feature type="domain" description="HD-CE" evidence="5">
    <location>
        <begin position="51"/>
        <end position="307"/>
    </location>
</feature>
<dbReference type="Proteomes" id="UP000661077">
    <property type="component" value="Unassembled WGS sequence"/>
</dbReference>
<protein>
    <submittedName>
        <fullName evidence="6">ATP-binding protein</fullName>
    </submittedName>
</protein>
<organism evidence="6 7">
    <name type="scientific">Steroidobacter gossypii</name>
    <dbReference type="NCBI Taxonomy" id="2805490"/>
    <lineage>
        <taxon>Bacteria</taxon>
        <taxon>Pseudomonadati</taxon>
        <taxon>Pseudomonadota</taxon>
        <taxon>Gammaproteobacteria</taxon>
        <taxon>Steroidobacterales</taxon>
        <taxon>Steroidobacteraceae</taxon>
        <taxon>Steroidobacter</taxon>
    </lineage>
</organism>
<comment type="caution">
    <text evidence="6">The sequence shown here is derived from an EMBL/GenBank/DDBJ whole genome shotgun (WGS) entry which is preliminary data.</text>
</comment>
<sequence>MTTNYELGPLWVRTLGPSSGPNEEARTYLRTHFKGFRERVAGLVATLGAELPGLTVHDITHLDALWRVADQIAGGDYPINPAEAFVLGGAFLLHDAAHVLAAYPGGLAQIKESLYWRDLIAQRYDGLEPIPGSEGEKSALFQTLRHLHAEQAHRLPHIEWRAPGTDHPLFLLENFELRQHYGDLIGQIASSHHWSPHRVANTFCDRIVTSPASLPTEWQVDAMKVAFLLRTADAAHIDEQRAPWFLFALRSPDGISQNHWKFQAKLGQPVSTPEGELNLSGSPFSIDDREAWWLAFDSAKMIDAELRSARALMQDERRAVFAVSGVQGVQSPETFARHVPAAGWQPVGVAARIDDVPRVIEMLGGSKLYGEDPAMALRELLQNAIDAVRALRALGGLGECEGQVIVSVDPCDSESFWLKVTDTGIGMSRTVLTTVLLDFGQSLWKSDRLRDEWPGLASLKFDAAGQFGIGFFSVFMLGDCVTVSTRRQSRHESDTSDHLALSFHSGVRGRPTLREPLALERLSRPGTQISVRMRTDVCRKLMEQLHSRTKQFEQDLTINLAFSPSLQPEQRRALLAEREERRGKPWQMTEHNLDSDVAAAHWARLVAWLCPASDVTIEVRSGSRKQRAVTAQDWLALQDPNLLQRLFIHASTPLVPLIEPDGSCVGRLGLATHHGEATLVYGGVRCGKLERFTGIALAQRPLDLRRQEAVTLASPTAWKAWAKSTLQVSPRLDTDRLRLLHAVCPDLDLPVILVANREPIDFGQCEALARNRDKVVAVFGELHAMAWDPPEWLYRGFGGVIPEFQGDLWFFPSLENNLPKALGPSVPAPNYKEMLECRLLSAWGKYNLAEKVDTIIAHVSGKPIIREAYVYTRTS</sequence>
<name>A0ABS1X5W0_9GAMM</name>
<evidence type="ECO:0000256" key="2">
    <source>
        <dbReference type="ARBA" id="ARBA00022741"/>
    </source>
</evidence>
<dbReference type="InterPro" id="IPR036890">
    <property type="entry name" value="HATPase_C_sf"/>
</dbReference>
<dbReference type="Gene3D" id="3.30.565.10">
    <property type="entry name" value="Histidine kinase-like ATPase, C-terminal domain"/>
    <property type="match status" value="1"/>
</dbReference>
<dbReference type="RefSeq" id="WP_203170777.1">
    <property type="nucleotide sequence ID" value="NZ_JAEVLS010000009.1"/>
</dbReference>
<dbReference type="SUPFAM" id="SSF55874">
    <property type="entry name" value="ATPase domain of HSP90 chaperone/DNA topoisomerase II/histidine kinase"/>
    <property type="match status" value="1"/>
</dbReference>
<reference evidence="6 7" key="1">
    <citation type="journal article" date="2021" name="Int. J. Syst. Evol. Microbiol.">
        <title>Steroidobacter gossypii sp. nov., isolated from soil of cotton cropping field.</title>
        <authorList>
            <person name="Huang R."/>
            <person name="Yang S."/>
            <person name="Zhen C."/>
            <person name="Liu W."/>
        </authorList>
    </citation>
    <scope>NUCLEOTIDE SEQUENCE [LARGE SCALE GENOMIC DNA]</scope>
    <source>
        <strain evidence="6 7">S1-65</strain>
    </source>
</reference>
<comment type="similarity">
    <text evidence="1">Belongs to the heat shock protein 90 family.</text>
</comment>
<proteinExistence type="inferred from homology"/>
<evidence type="ECO:0000256" key="4">
    <source>
        <dbReference type="ARBA" id="ARBA00023186"/>
    </source>
</evidence>
<dbReference type="Pfam" id="PF13589">
    <property type="entry name" value="HATPase_c_3"/>
    <property type="match status" value="1"/>
</dbReference>
<keyword evidence="3 6" id="KW-0067">ATP-binding</keyword>
<dbReference type="InterPro" id="IPR001404">
    <property type="entry name" value="Hsp90_fam"/>
</dbReference>
<dbReference type="GO" id="GO:0005524">
    <property type="term" value="F:ATP binding"/>
    <property type="evidence" value="ECO:0007669"/>
    <property type="project" value="UniProtKB-KW"/>
</dbReference>
<dbReference type="InterPro" id="IPR020575">
    <property type="entry name" value="Hsp90_N"/>
</dbReference>
<keyword evidence="4" id="KW-0143">Chaperone</keyword>
<evidence type="ECO:0000259" key="5">
    <source>
        <dbReference type="Pfam" id="PF24391"/>
    </source>
</evidence>
<dbReference type="EMBL" id="JAEVLS010000009">
    <property type="protein sequence ID" value="MBM0108603.1"/>
    <property type="molecule type" value="Genomic_DNA"/>
</dbReference>
<gene>
    <name evidence="6" type="ORF">JM946_28050</name>
</gene>
<keyword evidence="2" id="KW-0547">Nucleotide-binding</keyword>
<accession>A0ABS1X5W0</accession>